<dbReference type="PANTHER" id="PTHR34488">
    <property type="entry name" value="SI:CH211-245H14.1-RELATED"/>
    <property type="match status" value="1"/>
</dbReference>
<dbReference type="EMBL" id="KY621809">
    <property type="protein sequence ID" value="AUW56535.1"/>
    <property type="molecule type" value="mRNA"/>
</dbReference>
<reference evidence="1" key="1">
    <citation type="submission" date="2017-02" db="EMBL/GenBank/DDBJ databases">
        <authorList>
            <person name="Peterson S.W."/>
        </authorList>
    </citation>
    <scope>NUCLEOTIDE SEQUENCE</scope>
</reference>
<evidence type="ECO:0000313" key="1">
    <source>
        <dbReference type="EMBL" id="AUW56535.1"/>
    </source>
</evidence>
<name>A0A2L0A430_9TELE</name>
<sequence length="185" mass="21189">MDRAIDDFKKKMYKSGLKETSSHDGCHFFLFFCPIISRAGTDIDNALKYLDQVKAPKRIIMVVLHPTIDPEKTILDSNSAITREDIFAVDCLFSDNELLTCEKNTNAINKIAQDLKSKKQNEYYCLKKDHGNPCLVTDQEAENRPLMSNEPSMHQPNTTEDGRSEELSWLCLCIKWLCCCCNRSK</sequence>
<accession>A0A2L0A430</accession>
<proteinExistence type="evidence at transcript level"/>
<dbReference type="PANTHER" id="PTHR34488:SF1">
    <property type="entry name" value="SI:CH211-245H14.1-RELATED"/>
    <property type="match status" value="1"/>
</dbReference>
<organism evidence="1">
    <name type="scientific">Pseudogyrinocheilus prochilus</name>
    <dbReference type="NCBI Taxonomy" id="400002"/>
    <lineage>
        <taxon>Eukaryota</taxon>
        <taxon>Metazoa</taxon>
        <taxon>Chordata</taxon>
        <taxon>Craniata</taxon>
        <taxon>Vertebrata</taxon>
        <taxon>Euteleostomi</taxon>
        <taxon>Actinopterygii</taxon>
        <taxon>Neopterygii</taxon>
        <taxon>Teleostei</taxon>
        <taxon>Ostariophysi</taxon>
        <taxon>Cypriniformes</taxon>
        <taxon>Cyprinidae</taxon>
        <taxon>Labeoninae</taxon>
        <taxon>'Semilabeonini'</taxon>
        <taxon>Pseudogyrinocheilus</taxon>
    </lineage>
</organism>
<dbReference type="AlphaFoldDB" id="A0A2L0A430"/>
<protein>
    <submittedName>
        <fullName evidence="1">Uncharacterized protein</fullName>
    </submittedName>
</protein>